<evidence type="ECO:0000256" key="1">
    <source>
        <dbReference type="SAM" id="Phobius"/>
    </source>
</evidence>
<dbReference type="Proteomes" id="UP000806522">
    <property type="component" value="Unassembled WGS sequence"/>
</dbReference>
<dbReference type="InterPro" id="IPR007890">
    <property type="entry name" value="CHASE2"/>
</dbReference>
<comment type="caution">
    <text evidence="3">The sequence shown here is derived from an EMBL/GenBank/DDBJ whole genome shotgun (WGS) entry which is preliminary data.</text>
</comment>
<organism evidence="3 4">
    <name type="scientific">Xylanibacter ruminicola</name>
    <name type="common">Prevotella ruminicola</name>
    <dbReference type="NCBI Taxonomy" id="839"/>
    <lineage>
        <taxon>Bacteria</taxon>
        <taxon>Pseudomonadati</taxon>
        <taxon>Bacteroidota</taxon>
        <taxon>Bacteroidia</taxon>
        <taxon>Bacteroidales</taxon>
        <taxon>Prevotellaceae</taxon>
        <taxon>Xylanibacter</taxon>
    </lineage>
</organism>
<proteinExistence type="predicted"/>
<keyword evidence="1" id="KW-0812">Transmembrane</keyword>
<evidence type="ECO:0000259" key="2">
    <source>
        <dbReference type="Pfam" id="PF05226"/>
    </source>
</evidence>
<evidence type="ECO:0000313" key="3">
    <source>
        <dbReference type="EMBL" id="MBE6269732.1"/>
    </source>
</evidence>
<dbReference type="EMBL" id="SUYC01000002">
    <property type="protein sequence ID" value="MBE6269732.1"/>
    <property type="molecule type" value="Genomic_DNA"/>
</dbReference>
<feature type="transmembrane region" description="Helical" evidence="1">
    <location>
        <begin position="299"/>
        <end position="320"/>
    </location>
</feature>
<accession>A0A9D5S960</accession>
<reference evidence="3" key="1">
    <citation type="submission" date="2019-04" db="EMBL/GenBank/DDBJ databases">
        <title>Evolution of Biomass-Degrading Anaerobic Consortia Revealed by Metagenomics.</title>
        <authorList>
            <person name="Peng X."/>
        </authorList>
    </citation>
    <scope>NUCLEOTIDE SEQUENCE</scope>
    <source>
        <strain evidence="3">SIG140</strain>
    </source>
</reference>
<evidence type="ECO:0000313" key="4">
    <source>
        <dbReference type="Proteomes" id="UP000806522"/>
    </source>
</evidence>
<dbReference type="AlphaFoldDB" id="A0A9D5S960"/>
<keyword evidence="1" id="KW-1133">Transmembrane helix</keyword>
<feature type="domain" description="CHASE2" evidence="2">
    <location>
        <begin position="87"/>
        <end position="312"/>
    </location>
</feature>
<sequence>MRKQKRVIWSAVISIGFLLLSYCLTNLDFPISGEKALLYRFELVRNYLFPRECTVNDSILLIDVSFDKTPIKVTDEYEMPIGVIQITDRKKLLELLQELKRRDDYKYILLDVFFGQKGETSQDSALYATICSMDRIVVPCHSDEALADSSLIGKAGLADYTTTYKEGGFVKYPYMSDDGVSLPLRMYEHMTGRTIRKHWFIYTDGWRLVRKSIVLTFDINAKSAYNEDGEKVWHYLGADILGNEEENGLLYEIPELTKDKYIVIGALQGDDNHSTYIGSVSGTLINLNACFSLLHDHHVVSVTLVVIMFFAFFLLAYLTLARQDLRGLADDMTQKHNYRWRTRMMTLSALCSWVGYSLFLTILCILTYVFLGEVYEIFITSTMFYFLSLAVKYTDNFKKLSTIWKRKG</sequence>
<feature type="transmembrane region" description="Helical" evidence="1">
    <location>
        <begin position="377"/>
        <end position="394"/>
    </location>
</feature>
<feature type="transmembrane region" description="Helical" evidence="1">
    <location>
        <begin position="347"/>
        <end position="371"/>
    </location>
</feature>
<name>A0A9D5S960_XYLRU</name>
<dbReference type="Pfam" id="PF05226">
    <property type="entry name" value="CHASE2"/>
    <property type="match status" value="1"/>
</dbReference>
<gene>
    <name evidence="3" type="ORF">E7101_02125</name>
</gene>
<protein>
    <submittedName>
        <fullName evidence="3">CHASE2 domain-containing protein</fullName>
    </submittedName>
</protein>
<keyword evidence="1" id="KW-0472">Membrane</keyword>